<dbReference type="eggNOG" id="ENOG5033S7D">
    <property type="taxonomic scope" value="Bacteria"/>
</dbReference>
<protein>
    <recommendedName>
        <fullName evidence="4">Endonuclease/exonuclease/phosphatase</fullName>
    </recommendedName>
</protein>
<organism evidence="2 3">
    <name type="scientific">Stackebrandtia nassauensis (strain DSM 44728 / CIP 108903 / NRRL B-16338 / NBRC 102104 / LLR-40K-21)</name>
    <dbReference type="NCBI Taxonomy" id="446470"/>
    <lineage>
        <taxon>Bacteria</taxon>
        <taxon>Bacillati</taxon>
        <taxon>Actinomycetota</taxon>
        <taxon>Actinomycetes</taxon>
        <taxon>Glycomycetales</taxon>
        <taxon>Glycomycetaceae</taxon>
        <taxon>Stackebrandtia</taxon>
    </lineage>
</organism>
<dbReference type="SUPFAM" id="SSF56219">
    <property type="entry name" value="DNase I-like"/>
    <property type="match status" value="1"/>
</dbReference>
<dbReference type="Gene3D" id="3.60.10.10">
    <property type="entry name" value="Endonuclease/exonuclease/phosphatase"/>
    <property type="match status" value="1"/>
</dbReference>
<keyword evidence="3" id="KW-1185">Reference proteome</keyword>
<dbReference type="KEGG" id="sna:Snas_2711"/>
<feature type="signal peptide" evidence="1">
    <location>
        <begin position="1"/>
        <end position="27"/>
    </location>
</feature>
<gene>
    <name evidence="2" type="ordered locus">Snas_2711</name>
</gene>
<dbReference type="InterPro" id="IPR036691">
    <property type="entry name" value="Endo/exonu/phosph_ase_sf"/>
</dbReference>
<keyword evidence="1" id="KW-0732">Signal</keyword>
<proteinExistence type="predicted"/>
<accession>D3Q7B6</accession>
<dbReference type="EMBL" id="CP001778">
    <property type="protein sequence ID" value="ADD42387.1"/>
    <property type="molecule type" value="Genomic_DNA"/>
</dbReference>
<evidence type="ECO:0000313" key="2">
    <source>
        <dbReference type="EMBL" id="ADD42387.1"/>
    </source>
</evidence>
<sequence>MRRFAQSRIWTVIAPAVLMMLGTVVVADTAAANNRAAPTITAYTNNIENLLTKKETCEGDWDELIYYIAENSTPDLFLLQQVSDMKQVNRFIEELEEHSDGNYSGLIADTEPNGGGRCGPEKARQLNAIVWNTDSLTYVKGTRAMWQSMRENPDSGGSQCVKNDQSRTVNVKANFKHRNGQVITAASIHWPTHASGNFKCADNSARELDDELKESPYKKAALQIVGGDMNYRDVNSSNDWSKWYKEMRANDFADPVRGLCGPTGGCNDGLWTHITDGVKRRIDYLFARRGTSNPAASFGASNVTFSSAQDAEERDHDESDSGCTTYPGRSGCFYSEHRAVTGRVF</sequence>
<dbReference type="AlphaFoldDB" id="D3Q7B6"/>
<feature type="chain" id="PRO_5039469323" description="Endonuclease/exonuclease/phosphatase" evidence="1">
    <location>
        <begin position="28"/>
        <end position="345"/>
    </location>
</feature>
<dbReference type="Proteomes" id="UP000000844">
    <property type="component" value="Chromosome"/>
</dbReference>
<reference evidence="2 3" key="1">
    <citation type="journal article" date="2009" name="Stand. Genomic Sci.">
        <title>Complete genome sequence of Stackebrandtia nassauensis type strain (LLR-40K-21).</title>
        <authorList>
            <person name="Munk C."/>
            <person name="Lapidus A."/>
            <person name="Copeland A."/>
            <person name="Jando M."/>
            <person name="Mayilraj S."/>
            <person name="Glavina Del Rio T."/>
            <person name="Nolan M."/>
            <person name="Chen F."/>
            <person name="Lucas S."/>
            <person name="Tice H."/>
            <person name="Cheng J.F."/>
            <person name="Han C."/>
            <person name="Detter J.C."/>
            <person name="Bruce D."/>
            <person name="Goodwin L."/>
            <person name="Chain P."/>
            <person name="Pitluck S."/>
            <person name="Goker M."/>
            <person name="Ovchinikova G."/>
            <person name="Pati A."/>
            <person name="Ivanova N."/>
            <person name="Mavromatis K."/>
            <person name="Chen A."/>
            <person name="Palaniappan K."/>
            <person name="Land M."/>
            <person name="Hauser L."/>
            <person name="Chang Y.J."/>
            <person name="Jeffries C.D."/>
            <person name="Bristow J."/>
            <person name="Eisen J.A."/>
            <person name="Markowitz V."/>
            <person name="Hugenholtz P."/>
            <person name="Kyrpides N.C."/>
            <person name="Klenk H.P."/>
        </authorList>
    </citation>
    <scope>NUCLEOTIDE SEQUENCE [LARGE SCALE GENOMIC DNA]</scope>
    <source>
        <strain evidence="3">DSM 44728 / CIP 108903 / NRRL B-16338 / NBRC 102104 / LLR-40K-21</strain>
    </source>
</reference>
<dbReference type="HOGENOM" id="CLU_813566_0_0_11"/>
<evidence type="ECO:0008006" key="4">
    <source>
        <dbReference type="Google" id="ProtNLM"/>
    </source>
</evidence>
<evidence type="ECO:0000313" key="3">
    <source>
        <dbReference type="Proteomes" id="UP000000844"/>
    </source>
</evidence>
<name>D3Q7B6_STANL</name>
<evidence type="ECO:0000256" key="1">
    <source>
        <dbReference type="SAM" id="SignalP"/>
    </source>
</evidence>